<organism evidence="2 3">
    <name type="scientific">Streptosporangium lutulentum</name>
    <dbReference type="NCBI Taxonomy" id="1461250"/>
    <lineage>
        <taxon>Bacteria</taxon>
        <taxon>Bacillati</taxon>
        <taxon>Actinomycetota</taxon>
        <taxon>Actinomycetes</taxon>
        <taxon>Streptosporangiales</taxon>
        <taxon>Streptosporangiaceae</taxon>
        <taxon>Streptosporangium</taxon>
    </lineage>
</organism>
<sequence length="79" mass="8511">MISLLVDDVEPVRAAVIGMLLLGERLTPQTACGAALLLATVRPARPSREKRLLGAKVGRFSPTVTQRPPHKGRRTKAVT</sequence>
<dbReference type="EMBL" id="JAUSQU010000001">
    <property type="protein sequence ID" value="MDP9849836.1"/>
    <property type="molecule type" value="Genomic_DNA"/>
</dbReference>
<accession>A0ABT9QSU8</accession>
<reference evidence="2 3" key="1">
    <citation type="submission" date="2023-07" db="EMBL/GenBank/DDBJ databases">
        <title>Sequencing the genomes of 1000 actinobacteria strains.</title>
        <authorList>
            <person name="Klenk H.-P."/>
        </authorList>
    </citation>
    <scope>NUCLEOTIDE SEQUENCE [LARGE SCALE GENOMIC DNA]</scope>
    <source>
        <strain evidence="2 3">DSM 46740</strain>
    </source>
</reference>
<feature type="region of interest" description="Disordered" evidence="1">
    <location>
        <begin position="50"/>
        <end position="79"/>
    </location>
</feature>
<protein>
    <submittedName>
        <fullName evidence="2">Uncharacterized protein</fullName>
    </submittedName>
</protein>
<name>A0ABT9QSU8_9ACTN</name>
<feature type="compositionally biased region" description="Basic residues" evidence="1">
    <location>
        <begin position="68"/>
        <end position="79"/>
    </location>
</feature>
<keyword evidence="3" id="KW-1185">Reference proteome</keyword>
<evidence type="ECO:0000313" key="3">
    <source>
        <dbReference type="Proteomes" id="UP001225356"/>
    </source>
</evidence>
<dbReference type="SUPFAM" id="SSF103481">
    <property type="entry name" value="Multidrug resistance efflux transporter EmrE"/>
    <property type="match status" value="1"/>
</dbReference>
<comment type="caution">
    <text evidence="2">The sequence shown here is derived from an EMBL/GenBank/DDBJ whole genome shotgun (WGS) entry which is preliminary data.</text>
</comment>
<gene>
    <name evidence="2" type="ORF">J2853_009047</name>
</gene>
<proteinExistence type="predicted"/>
<dbReference type="RefSeq" id="WP_307567893.1">
    <property type="nucleotide sequence ID" value="NZ_JAUSQU010000001.1"/>
</dbReference>
<dbReference type="InterPro" id="IPR037185">
    <property type="entry name" value="EmrE-like"/>
</dbReference>
<evidence type="ECO:0000313" key="2">
    <source>
        <dbReference type="EMBL" id="MDP9849836.1"/>
    </source>
</evidence>
<dbReference type="Proteomes" id="UP001225356">
    <property type="component" value="Unassembled WGS sequence"/>
</dbReference>
<evidence type="ECO:0000256" key="1">
    <source>
        <dbReference type="SAM" id="MobiDB-lite"/>
    </source>
</evidence>